<proteinExistence type="predicted"/>
<keyword evidence="8" id="KW-1185">Reference proteome</keyword>
<evidence type="ECO:0000256" key="5">
    <source>
        <dbReference type="SAM" id="Phobius"/>
    </source>
</evidence>
<evidence type="ECO:0000313" key="8">
    <source>
        <dbReference type="Proteomes" id="UP000799302"/>
    </source>
</evidence>
<dbReference type="OrthoDB" id="100006at2759"/>
<sequence length="315" mass="36375">PLPPDLRSGLYGITVLGFLSFFSCISLQILLSWRMWEWSRRSTRPNQFFILIYNLFLADIQQSVAFILNARWLVEDGILVGTSTCWAQGWFVSTGDLASGVWCFFIGVHTFSSVVFRYRMKTSHFIAAIILNWVFIYAMAIIGVVLHPNDIYVRAVAWCWMNGKYQDLRLWLHYFWIFVFEFGTVLIYVAMYVTVQYRISNNFYSEKNQQAQHARSAAKLMIVYPIIYVICTLPLATLRMVSMTSTSTVTFGYFCFAGAMITSNGWLDVMLYTMTRRIMLFSDDPPSDSHDLEDAFQMPFSGNLGKRFGTKTTCE</sequence>
<feature type="transmembrane region" description="Helical" evidence="5">
    <location>
        <begin position="125"/>
        <end position="146"/>
    </location>
</feature>
<evidence type="ECO:0000256" key="3">
    <source>
        <dbReference type="ARBA" id="ARBA00022989"/>
    </source>
</evidence>
<feature type="transmembrane region" description="Helical" evidence="5">
    <location>
        <begin position="99"/>
        <end position="118"/>
    </location>
</feature>
<keyword evidence="2 5" id="KW-0812">Transmembrane</keyword>
<dbReference type="Gene3D" id="1.20.1070.10">
    <property type="entry name" value="Rhodopsin 7-helix transmembrane proteins"/>
    <property type="match status" value="1"/>
</dbReference>
<dbReference type="PROSITE" id="PS50262">
    <property type="entry name" value="G_PROTEIN_RECEP_F1_2"/>
    <property type="match status" value="1"/>
</dbReference>
<feature type="non-terminal residue" evidence="7">
    <location>
        <position position="1"/>
    </location>
</feature>
<accession>A0A6A6USW9</accession>
<feature type="transmembrane region" description="Helical" evidence="5">
    <location>
        <begin position="250"/>
        <end position="272"/>
    </location>
</feature>
<evidence type="ECO:0000256" key="2">
    <source>
        <dbReference type="ARBA" id="ARBA00022692"/>
    </source>
</evidence>
<dbReference type="PANTHER" id="PTHR23112:SF37">
    <property type="entry name" value="G PROTEIN-COUPLED RECEPTOR GPR1"/>
    <property type="match status" value="1"/>
</dbReference>
<gene>
    <name evidence="7" type="ORF">BT63DRAFT_349934</name>
</gene>
<feature type="transmembrane region" description="Helical" evidence="5">
    <location>
        <begin position="12"/>
        <end position="36"/>
    </location>
</feature>
<feature type="non-terminal residue" evidence="7">
    <location>
        <position position="315"/>
    </location>
</feature>
<comment type="subcellular location">
    <subcellularLocation>
        <location evidence="1">Membrane</location>
        <topology evidence="1">Multi-pass membrane protein</topology>
    </subcellularLocation>
</comment>
<dbReference type="Pfam" id="PF00001">
    <property type="entry name" value="7tm_1"/>
    <property type="match status" value="1"/>
</dbReference>
<evidence type="ECO:0000313" key="7">
    <source>
        <dbReference type="EMBL" id="KAF2675345.1"/>
    </source>
</evidence>
<evidence type="ECO:0000256" key="1">
    <source>
        <dbReference type="ARBA" id="ARBA00004141"/>
    </source>
</evidence>
<dbReference type="SUPFAM" id="SSF81321">
    <property type="entry name" value="Family A G protein-coupled receptor-like"/>
    <property type="match status" value="1"/>
</dbReference>
<dbReference type="GO" id="GO:0004930">
    <property type="term" value="F:G protein-coupled receptor activity"/>
    <property type="evidence" value="ECO:0007669"/>
    <property type="project" value="InterPro"/>
</dbReference>
<dbReference type="Proteomes" id="UP000799302">
    <property type="component" value="Unassembled WGS sequence"/>
</dbReference>
<feature type="domain" description="G-protein coupled receptors family 1 profile" evidence="6">
    <location>
        <begin position="22"/>
        <end position="272"/>
    </location>
</feature>
<dbReference type="EMBL" id="MU004230">
    <property type="protein sequence ID" value="KAF2675345.1"/>
    <property type="molecule type" value="Genomic_DNA"/>
</dbReference>
<keyword evidence="4 5" id="KW-0472">Membrane</keyword>
<evidence type="ECO:0000256" key="4">
    <source>
        <dbReference type="ARBA" id="ARBA00023136"/>
    </source>
</evidence>
<dbReference type="InterPro" id="IPR000276">
    <property type="entry name" value="GPCR_Rhodpsn"/>
</dbReference>
<dbReference type="GO" id="GO:0005886">
    <property type="term" value="C:plasma membrane"/>
    <property type="evidence" value="ECO:0007669"/>
    <property type="project" value="TreeGrafter"/>
</dbReference>
<keyword evidence="3 5" id="KW-1133">Transmembrane helix</keyword>
<feature type="transmembrane region" description="Helical" evidence="5">
    <location>
        <begin position="171"/>
        <end position="195"/>
    </location>
</feature>
<reference evidence="7" key="1">
    <citation type="journal article" date="2020" name="Stud. Mycol.">
        <title>101 Dothideomycetes genomes: a test case for predicting lifestyles and emergence of pathogens.</title>
        <authorList>
            <person name="Haridas S."/>
            <person name="Albert R."/>
            <person name="Binder M."/>
            <person name="Bloem J."/>
            <person name="Labutti K."/>
            <person name="Salamov A."/>
            <person name="Andreopoulos B."/>
            <person name="Baker S."/>
            <person name="Barry K."/>
            <person name="Bills G."/>
            <person name="Bluhm B."/>
            <person name="Cannon C."/>
            <person name="Castanera R."/>
            <person name="Culley D."/>
            <person name="Daum C."/>
            <person name="Ezra D."/>
            <person name="Gonzalez J."/>
            <person name="Henrissat B."/>
            <person name="Kuo A."/>
            <person name="Liang C."/>
            <person name="Lipzen A."/>
            <person name="Lutzoni F."/>
            <person name="Magnuson J."/>
            <person name="Mondo S."/>
            <person name="Nolan M."/>
            <person name="Ohm R."/>
            <person name="Pangilinan J."/>
            <person name="Park H.-J."/>
            <person name="Ramirez L."/>
            <person name="Alfaro M."/>
            <person name="Sun H."/>
            <person name="Tritt A."/>
            <person name="Yoshinaga Y."/>
            <person name="Zwiers L.-H."/>
            <person name="Turgeon B."/>
            <person name="Goodwin S."/>
            <person name="Spatafora J."/>
            <person name="Crous P."/>
            <person name="Grigoriev I."/>
        </authorList>
    </citation>
    <scope>NUCLEOTIDE SEQUENCE</scope>
    <source>
        <strain evidence="7">CBS 115976</strain>
    </source>
</reference>
<protein>
    <recommendedName>
        <fullName evidence="6">G-protein coupled receptors family 1 profile domain-containing protein</fullName>
    </recommendedName>
</protein>
<feature type="transmembrane region" description="Helical" evidence="5">
    <location>
        <begin position="48"/>
        <end position="68"/>
    </location>
</feature>
<dbReference type="PANTHER" id="PTHR23112">
    <property type="entry name" value="G PROTEIN-COUPLED RECEPTOR 157-RELATED"/>
    <property type="match status" value="1"/>
</dbReference>
<dbReference type="InterPro" id="IPR017452">
    <property type="entry name" value="GPCR_Rhodpsn_7TM"/>
</dbReference>
<organism evidence="7 8">
    <name type="scientific">Microthyrium microscopicum</name>
    <dbReference type="NCBI Taxonomy" id="703497"/>
    <lineage>
        <taxon>Eukaryota</taxon>
        <taxon>Fungi</taxon>
        <taxon>Dikarya</taxon>
        <taxon>Ascomycota</taxon>
        <taxon>Pezizomycotina</taxon>
        <taxon>Dothideomycetes</taxon>
        <taxon>Dothideomycetes incertae sedis</taxon>
        <taxon>Microthyriales</taxon>
        <taxon>Microthyriaceae</taxon>
        <taxon>Microthyrium</taxon>
    </lineage>
</organism>
<name>A0A6A6USW9_9PEZI</name>
<evidence type="ECO:0000259" key="6">
    <source>
        <dbReference type="PROSITE" id="PS50262"/>
    </source>
</evidence>
<feature type="transmembrane region" description="Helical" evidence="5">
    <location>
        <begin position="216"/>
        <end position="238"/>
    </location>
</feature>
<dbReference type="AlphaFoldDB" id="A0A6A6USW9"/>
<dbReference type="GO" id="GO:0007189">
    <property type="term" value="P:adenylate cyclase-activating G protein-coupled receptor signaling pathway"/>
    <property type="evidence" value="ECO:0007669"/>
    <property type="project" value="TreeGrafter"/>
</dbReference>